<dbReference type="AlphaFoldDB" id="A0A1X2GFD6"/>
<dbReference type="OrthoDB" id="205198at2759"/>
<organism evidence="2 3">
    <name type="scientific">Hesseltinella vesiculosa</name>
    <dbReference type="NCBI Taxonomy" id="101127"/>
    <lineage>
        <taxon>Eukaryota</taxon>
        <taxon>Fungi</taxon>
        <taxon>Fungi incertae sedis</taxon>
        <taxon>Mucoromycota</taxon>
        <taxon>Mucoromycotina</taxon>
        <taxon>Mucoromycetes</taxon>
        <taxon>Mucorales</taxon>
        <taxon>Cunninghamellaceae</taxon>
        <taxon>Hesseltinella</taxon>
    </lineage>
</organism>
<name>A0A1X2GFD6_9FUNG</name>
<reference evidence="2 3" key="1">
    <citation type="submission" date="2016-07" db="EMBL/GenBank/DDBJ databases">
        <title>Pervasive Adenine N6-methylation of Active Genes in Fungi.</title>
        <authorList>
            <consortium name="DOE Joint Genome Institute"/>
            <person name="Mondo S.J."/>
            <person name="Dannebaum R.O."/>
            <person name="Kuo R.C."/>
            <person name="Labutti K."/>
            <person name="Haridas S."/>
            <person name="Kuo A."/>
            <person name="Salamov A."/>
            <person name="Ahrendt S.R."/>
            <person name="Lipzen A."/>
            <person name="Sullivan W."/>
            <person name="Andreopoulos W.B."/>
            <person name="Clum A."/>
            <person name="Lindquist E."/>
            <person name="Daum C."/>
            <person name="Ramamoorthy G.K."/>
            <person name="Gryganskyi A."/>
            <person name="Culley D."/>
            <person name="Magnuson J.K."/>
            <person name="James T.Y."/>
            <person name="O'Malley M.A."/>
            <person name="Stajich J.E."/>
            <person name="Spatafora J.W."/>
            <person name="Visel A."/>
            <person name="Grigoriev I.V."/>
        </authorList>
    </citation>
    <scope>NUCLEOTIDE SEQUENCE [LARGE SCALE GENOMIC DNA]</scope>
    <source>
        <strain evidence="2 3">NRRL 3301</strain>
    </source>
</reference>
<evidence type="ECO:0000313" key="3">
    <source>
        <dbReference type="Proteomes" id="UP000242146"/>
    </source>
</evidence>
<keyword evidence="3" id="KW-1185">Reference proteome</keyword>
<evidence type="ECO:0000256" key="1">
    <source>
        <dbReference type="SAM" id="MobiDB-lite"/>
    </source>
</evidence>
<gene>
    <name evidence="2" type="ORF">DM01DRAFT_345028</name>
</gene>
<sequence>MIWLIRTGQSDVMMHLDRSLVNIPIPRTQSSLCSCTASPTPPTDGNSDTSPIPPTDGNPAASTIPPTDGNPVASTTPPTVSPSPVPTSSSILLKRSLEAVEREIEIDRMRLKKKQKYAEYLRWSLHYFETNVLN</sequence>
<accession>A0A1X2GFD6</accession>
<dbReference type="Proteomes" id="UP000242146">
    <property type="component" value="Unassembled WGS sequence"/>
</dbReference>
<comment type="caution">
    <text evidence="2">The sequence shown here is derived from an EMBL/GenBank/DDBJ whole genome shotgun (WGS) entry which is preliminary data.</text>
</comment>
<feature type="compositionally biased region" description="Polar residues" evidence="1">
    <location>
        <begin position="31"/>
        <end position="50"/>
    </location>
</feature>
<dbReference type="EMBL" id="MCGT01000018">
    <property type="protein sequence ID" value="ORX52486.1"/>
    <property type="molecule type" value="Genomic_DNA"/>
</dbReference>
<feature type="region of interest" description="Disordered" evidence="1">
    <location>
        <begin position="31"/>
        <end position="91"/>
    </location>
</feature>
<evidence type="ECO:0000313" key="2">
    <source>
        <dbReference type="EMBL" id="ORX52486.1"/>
    </source>
</evidence>
<proteinExistence type="predicted"/>
<protein>
    <submittedName>
        <fullName evidence="2">Uncharacterized protein</fullName>
    </submittedName>
</protein>